<feature type="transmembrane region" description="Helical" evidence="1">
    <location>
        <begin position="84"/>
        <end position="104"/>
    </location>
</feature>
<comment type="caution">
    <text evidence="2">The sequence shown here is derived from an EMBL/GenBank/DDBJ whole genome shotgun (WGS) entry which is preliminary data.</text>
</comment>
<reference evidence="2 3" key="1">
    <citation type="submission" date="2018-06" db="EMBL/GenBank/DDBJ databases">
        <title>Genomic Encyclopedia of Type Strains, Phase III (KMG-III): the genomes of soil and plant-associated and newly described type strains.</title>
        <authorList>
            <person name="Whitman W."/>
        </authorList>
    </citation>
    <scope>NUCLEOTIDE SEQUENCE [LARGE SCALE GENOMIC DNA]</scope>
    <source>
        <strain evidence="2 3">CGMCC 4.7090</strain>
    </source>
</reference>
<organism evidence="2 3">
    <name type="scientific">Actinoplanes lutulentus</name>
    <dbReference type="NCBI Taxonomy" id="1287878"/>
    <lineage>
        <taxon>Bacteria</taxon>
        <taxon>Bacillati</taxon>
        <taxon>Actinomycetota</taxon>
        <taxon>Actinomycetes</taxon>
        <taxon>Micromonosporales</taxon>
        <taxon>Micromonosporaceae</taxon>
        <taxon>Actinoplanes</taxon>
    </lineage>
</organism>
<accession>A0A327ZBG5</accession>
<evidence type="ECO:0000256" key="1">
    <source>
        <dbReference type="SAM" id="Phobius"/>
    </source>
</evidence>
<keyword evidence="3" id="KW-1185">Reference proteome</keyword>
<feature type="transmembrane region" description="Helical" evidence="1">
    <location>
        <begin position="56"/>
        <end position="78"/>
    </location>
</feature>
<dbReference type="RefSeq" id="WP_425452336.1">
    <property type="nucleotide sequence ID" value="NZ_QLMJ01000010.1"/>
</dbReference>
<name>A0A327ZBG5_9ACTN</name>
<dbReference type="AlphaFoldDB" id="A0A327ZBG5"/>
<feature type="transmembrane region" description="Helical" evidence="1">
    <location>
        <begin position="27"/>
        <end position="44"/>
    </location>
</feature>
<dbReference type="EMBL" id="QLMJ01000010">
    <property type="protein sequence ID" value="RAK35389.1"/>
    <property type="molecule type" value="Genomic_DNA"/>
</dbReference>
<keyword evidence="1" id="KW-1133">Transmembrane helix</keyword>
<keyword evidence="1" id="KW-0812">Transmembrane</keyword>
<protein>
    <submittedName>
        <fullName evidence="2">Uncharacterized protein</fullName>
    </submittedName>
</protein>
<sequence>MSGLALLTGATALVAVAGGHRSIFATLLLTLLAAVMAHALVVEIQRQARRRARDWGRYDTVNAVLLACWAVCAAALIGVGSRPVLILGCVLSPGYAAASAYFVVERLRTLATPFVPSPTAGPVDPVVAVEPSAADATPSV</sequence>
<evidence type="ECO:0000313" key="3">
    <source>
        <dbReference type="Proteomes" id="UP000249341"/>
    </source>
</evidence>
<gene>
    <name evidence="2" type="ORF">B0I29_110143</name>
</gene>
<keyword evidence="1" id="KW-0472">Membrane</keyword>
<evidence type="ECO:0000313" key="2">
    <source>
        <dbReference type="EMBL" id="RAK35389.1"/>
    </source>
</evidence>
<dbReference type="Proteomes" id="UP000249341">
    <property type="component" value="Unassembled WGS sequence"/>
</dbReference>
<proteinExistence type="predicted"/>